<dbReference type="CDD" id="cd00201">
    <property type="entry name" value="WW"/>
    <property type="match status" value="2"/>
</dbReference>
<dbReference type="PROSITE" id="PS50951">
    <property type="entry name" value="SARAH"/>
    <property type="match status" value="1"/>
</dbReference>
<feature type="compositionally biased region" description="Low complexity" evidence="1">
    <location>
        <begin position="56"/>
        <end position="68"/>
    </location>
</feature>
<protein>
    <recommendedName>
        <fullName evidence="6">Scaffold protein salvador</fullName>
    </recommendedName>
</protein>
<dbReference type="SUPFAM" id="SSF51045">
    <property type="entry name" value="WW domain"/>
    <property type="match status" value="2"/>
</dbReference>
<dbReference type="InterPro" id="IPR011524">
    <property type="entry name" value="SARAH_dom"/>
</dbReference>
<dbReference type="PROSITE" id="PS50020">
    <property type="entry name" value="WW_DOMAIN_2"/>
    <property type="match status" value="2"/>
</dbReference>
<dbReference type="PANTHER" id="PTHR47522:SF2">
    <property type="entry name" value="PROTEIN SALVADOR HOMOLOG 1"/>
    <property type="match status" value="1"/>
</dbReference>
<evidence type="ECO:0000259" key="2">
    <source>
        <dbReference type="PROSITE" id="PS50020"/>
    </source>
</evidence>
<dbReference type="PANTHER" id="PTHR47522">
    <property type="entry name" value="SALVADOR FAMILY WW DOMAIN-CONTAINING PROTEIN 1"/>
    <property type="match status" value="1"/>
</dbReference>
<feature type="region of interest" description="Disordered" evidence="1">
    <location>
        <begin position="40"/>
        <end position="71"/>
    </location>
</feature>
<proteinExistence type="predicted"/>
<evidence type="ECO:0008006" key="6">
    <source>
        <dbReference type="Google" id="ProtNLM"/>
    </source>
</evidence>
<dbReference type="Proteomes" id="UP001642540">
    <property type="component" value="Unassembled WGS sequence"/>
</dbReference>
<feature type="compositionally biased region" description="Basic and acidic residues" evidence="1">
    <location>
        <begin position="45"/>
        <end position="55"/>
    </location>
</feature>
<dbReference type="Gene3D" id="2.20.70.10">
    <property type="match status" value="2"/>
</dbReference>
<evidence type="ECO:0000313" key="4">
    <source>
        <dbReference type="EMBL" id="CAL8143595.1"/>
    </source>
</evidence>
<sequence length="491" mass="55916">MLSKKNKDLRSFTDGVVGKYVKKDTPAVVPIINVWTADKLNTKKAAKEQAKEKNKQQNQSKGKQQQSSDVRLQEPVIQAPKESNPLYQNLGAIQQYERQQQQQFYSQQPINSHALIVSNPQQVLHHQLVGHPHIILHPHLAGPSQPLPNHLEHVQQQSLHRVVNQSAPSVYMASHYQEAFNPALGVNPNQSLNHSNGNTVLNCYHGGSDASLESVSNNRSNIPQRSIPHAYLSNSYANLSELEAGRNRIEFPPKSRSCEDLPLPAGWSVDETVNGKRLYYIDHNTKTTHWSHPLAKEGLPTGWERVESTDYGVYYVNHITRQAQYEHPCAPVYYAANMKRPPTSSPAINHSPGYLPLYQSIPNAESAPEFRLMIPNGDQRLDQPHHTDFKTHNVLVPGSPYHLQDIPEWLQIYSQAPSGLDSKLRWELFRLPELDCFDLMLKRLLRHELERVVMSYEVLRLAILHEIESRKKPNPEVLKRMALAQNFETKV</sequence>
<feature type="domain" description="SARAH" evidence="3">
    <location>
        <begin position="423"/>
        <end position="470"/>
    </location>
</feature>
<name>A0ABP1S4J7_9HEXA</name>
<accession>A0ABP1S4J7</accession>
<reference evidence="4 5" key="1">
    <citation type="submission" date="2024-08" db="EMBL/GenBank/DDBJ databases">
        <authorList>
            <person name="Cucini C."/>
            <person name="Frati F."/>
        </authorList>
    </citation>
    <scope>NUCLEOTIDE SEQUENCE [LARGE SCALE GENOMIC DNA]</scope>
</reference>
<dbReference type="SMART" id="SM00456">
    <property type="entry name" value="WW"/>
    <property type="match status" value="2"/>
</dbReference>
<feature type="domain" description="WW" evidence="2">
    <location>
        <begin position="297"/>
        <end position="330"/>
    </location>
</feature>
<comment type="caution">
    <text evidence="4">The sequence shown here is derived from an EMBL/GenBank/DDBJ whole genome shotgun (WGS) entry which is preliminary data.</text>
</comment>
<feature type="domain" description="WW" evidence="2">
    <location>
        <begin position="261"/>
        <end position="295"/>
    </location>
</feature>
<organism evidence="4 5">
    <name type="scientific">Orchesella dallaii</name>
    <dbReference type="NCBI Taxonomy" id="48710"/>
    <lineage>
        <taxon>Eukaryota</taxon>
        <taxon>Metazoa</taxon>
        <taxon>Ecdysozoa</taxon>
        <taxon>Arthropoda</taxon>
        <taxon>Hexapoda</taxon>
        <taxon>Collembola</taxon>
        <taxon>Entomobryomorpha</taxon>
        <taxon>Entomobryoidea</taxon>
        <taxon>Orchesellidae</taxon>
        <taxon>Orchesellinae</taxon>
        <taxon>Orchesella</taxon>
    </lineage>
</organism>
<evidence type="ECO:0000313" key="5">
    <source>
        <dbReference type="Proteomes" id="UP001642540"/>
    </source>
</evidence>
<dbReference type="CDD" id="cd21433">
    <property type="entry name" value="SARAH_Sav"/>
    <property type="match status" value="1"/>
</dbReference>
<gene>
    <name evidence="4" type="ORF">ODALV1_LOCUS29728</name>
</gene>
<dbReference type="InterPro" id="IPR036020">
    <property type="entry name" value="WW_dom_sf"/>
</dbReference>
<keyword evidence="5" id="KW-1185">Reference proteome</keyword>
<dbReference type="EMBL" id="CAXLJM020000160">
    <property type="protein sequence ID" value="CAL8143595.1"/>
    <property type="molecule type" value="Genomic_DNA"/>
</dbReference>
<dbReference type="Pfam" id="PF00397">
    <property type="entry name" value="WW"/>
    <property type="match status" value="2"/>
</dbReference>
<dbReference type="InterPro" id="IPR001202">
    <property type="entry name" value="WW_dom"/>
</dbReference>
<evidence type="ECO:0000259" key="3">
    <source>
        <dbReference type="PROSITE" id="PS50951"/>
    </source>
</evidence>
<evidence type="ECO:0000256" key="1">
    <source>
        <dbReference type="SAM" id="MobiDB-lite"/>
    </source>
</evidence>
<dbReference type="InterPro" id="IPR030030">
    <property type="entry name" value="Sav"/>
</dbReference>